<dbReference type="Proteomes" id="UP000240418">
    <property type="component" value="Unassembled WGS sequence"/>
</dbReference>
<dbReference type="Pfam" id="PF01323">
    <property type="entry name" value="DSBA"/>
    <property type="match status" value="1"/>
</dbReference>
<dbReference type="GO" id="GO:0016491">
    <property type="term" value="F:oxidoreductase activity"/>
    <property type="evidence" value="ECO:0007669"/>
    <property type="project" value="InterPro"/>
</dbReference>
<reference evidence="3 4" key="1">
    <citation type="submission" date="2018-03" db="EMBL/GenBank/DDBJ databases">
        <title>Genomic Encyclopedia of Archaeal and Bacterial Type Strains, Phase II (KMG-II): from individual species to whole genera.</title>
        <authorList>
            <person name="Goeker M."/>
        </authorList>
    </citation>
    <scope>NUCLEOTIDE SEQUENCE [LARGE SCALE GENOMIC DNA]</scope>
    <source>
        <strain evidence="3 4">DSM 100673</strain>
    </source>
</reference>
<name>A0A2P8FJB0_9RHOB</name>
<organism evidence="3 4">
    <name type="scientific">Shimia abyssi</name>
    <dbReference type="NCBI Taxonomy" id="1662395"/>
    <lineage>
        <taxon>Bacteria</taxon>
        <taxon>Pseudomonadati</taxon>
        <taxon>Pseudomonadota</taxon>
        <taxon>Alphaproteobacteria</taxon>
        <taxon>Rhodobacterales</taxon>
        <taxon>Roseobacteraceae</taxon>
    </lineage>
</organism>
<dbReference type="SUPFAM" id="SSF52833">
    <property type="entry name" value="Thioredoxin-like"/>
    <property type="match status" value="1"/>
</dbReference>
<dbReference type="CDD" id="cd03023">
    <property type="entry name" value="DsbA_Com1_like"/>
    <property type="match status" value="1"/>
</dbReference>
<keyword evidence="3" id="KW-0413">Isomerase</keyword>
<gene>
    <name evidence="3" type="ORF">CLV88_101235</name>
</gene>
<dbReference type="InterPro" id="IPR041205">
    <property type="entry name" value="ScsC_N"/>
</dbReference>
<dbReference type="PROSITE" id="PS51352">
    <property type="entry name" value="THIOREDOXIN_2"/>
    <property type="match status" value="1"/>
</dbReference>
<dbReference type="PANTHER" id="PTHR35272">
    <property type="entry name" value="THIOL:DISULFIDE INTERCHANGE PROTEIN DSBC-RELATED"/>
    <property type="match status" value="1"/>
</dbReference>
<feature type="chain" id="PRO_5015197633" evidence="1">
    <location>
        <begin position="21"/>
        <end position="248"/>
    </location>
</feature>
<dbReference type="Gene3D" id="3.40.30.10">
    <property type="entry name" value="Glutaredoxin"/>
    <property type="match status" value="1"/>
</dbReference>
<keyword evidence="4" id="KW-1185">Reference proteome</keyword>
<dbReference type="InterPro" id="IPR036249">
    <property type="entry name" value="Thioredoxin-like_sf"/>
</dbReference>
<evidence type="ECO:0000256" key="1">
    <source>
        <dbReference type="SAM" id="SignalP"/>
    </source>
</evidence>
<comment type="caution">
    <text evidence="3">The sequence shown here is derived from an EMBL/GenBank/DDBJ whole genome shotgun (WGS) entry which is preliminary data.</text>
</comment>
<protein>
    <submittedName>
        <fullName evidence="3">Protein-disulfide isomerase</fullName>
    </submittedName>
</protein>
<accession>A0A2P8FJB0</accession>
<sequence length="248" mass="27229">MKRFLATTILALGVAAPAVAFDVNAMSDDERAAFRAEIRAYLLDNPEVIMEAVEVLEQRNSAAEAANDFNLVSQYGDSIFEDGYSWVGGNPDGDVTLVEFVDYRCGYCRKAHDDVAELVNSDGNIRLIVKEFPILGEDSLLSSRYAIAVKQKHGDDAYKLAHDTLITFRGGVTDASLTSISESLGFDAVELLAHMNSDEVTDEIRKTRALAQALSITGTPTFVMQDQLLRGYLPLPQMAALVDEKRTR</sequence>
<evidence type="ECO:0000259" key="2">
    <source>
        <dbReference type="PROSITE" id="PS51352"/>
    </source>
</evidence>
<keyword evidence="1" id="KW-0732">Signal</keyword>
<dbReference type="Pfam" id="PF18312">
    <property type="entry name" value="ScsC_N"/>
    <property type="match status" value="1"/>
</dbReference>
<evidence type="ECO:0000313" key="3">
    <source>
        <dbReference type="EMBL" id="PSL21811.1"/>
    </source>
</evidence>
<dbReference type="PANTHER" id="PTHR35272:SF3">
    <property type="entry name" value="THIOL:DISULFIDE INTERCHANGE PROTEIN DSBC"/>
    <property type="match status" value="1"/>
</dbReference>
<feature type="signal peptide" evidence="1">
    <location>
        <begin position="1"/>
        <end position="20"/>
    </location>
</feature>
<proteinExistence type="predicted"/>
<feature type="domain" description="Thioredoxin" evidence="2">
    <location>
        <begin position="60"/>
        <end position="247"/>
    </location>
</feature>
<dbReference type="GO" id="GO:0016853">
    <property type="term" value="F:isomerase activity"/>
    <property type="evidence" value="ECO:0007669"/>
    <property type="project" value="UniProtKB-KW"/>
</dbReference>
<dbReference type="InterPro" id="IPR013766">
    <property type="entry name" value="Thioredoxin_domain"/>
</dbReference>
<dbReference type="AlphaFoldDB" id="A0A2P8FJB0"/>
<dbReference type="OrthoDB" id="9780147at2"/>
<dbReference type="EMBL" id="PYGJ01000001">
    <property type="protein sequence ID" value="PSL21811.1"/>
    <property type="molecule type" value="Genomic_DNA"/>
</dbReference>
<dbReference type="InterPro" id="IPR001853">
    <property type="entry name" value="DSBA-like_thioredoxin_dom"/>
</dbReference>
<dbReference type="RefSeq" id="WP_106606530.1">
    <property type="nucleotide sequence ID" value="NZ_PYGJ01000001.1"/>
</dbReference>
<evidence type="ECO:0000313" key="4">
    <source>
        <dbReference type="Proteomes" id="UP000240418"/>
    </source>
</evidence>
<dbReference type="InterPro" id="IPR051470">
    <property type="entry name" value="Thiol:disulfide_interchange"/>
</dbReference>